<dbReference type="AlphaFoldDB" id="A0AA47M6Z1"/>
<proteinExistence type="predicted"/>
<keyword evidence="1" id="KW-0238">DNA-binding</keyword>
<gene>
    <name evidence="2" type="ORF">N1851_029612</name>
</gene>
<keyword evidence="3" id="KW-1185">Reference proteome</keyword>
<protein>
    <submittedName>
        <fullName evidence="2">Uncharacterized protein</fullName>
    </submittedName>
</protein>
<dbReference type="SUPFAM" id="SSF47823">
    <property type="entry name" value="lambda integrase-like, N-terminal domain"/>
    <property type="match status" value="1"/>
</dbReference>
<name>A0AA47M6Z1_MERPO</name>
<accession>A0AA47M6Z1</accession>
<evidence type="ECO:0000313" key="3">
    <source>
        <dbReference type="Proteomes" id="UP001174136"/>
    </source>
</evidence>
<sequence>MGRDDPPLGTDAMAHQWQQGLLYAFPPFVLLHLLLQRVQVEEVCLILVAPNWPQMTWFSAIAPLLQDQPWELPVWQDLLSQAQTLPSLSPGTLGLAPERAEFLAMGLAPSVVDTLQGAQAPSTRTAYAYRWEAFRSWCNTRQLDPLSCGARDILQLLQEMLEAEVVLSALRHKPFEPLETVGLQWLSLKTAFLLAIVTAKRIGELHALSVHEECCRFLPDDAGVVLRPNPAFHPKVWSDSRASQSFELHPFNPPQGGETGLSGQSLLCPVRALKTYIRRTEDHRSTDQLFVCYRRNCLRQPVSKARLSHWMVDMIQEAYAQVGRPAPTGVRRSGLDPEWSEAGAAWFVLAFPLKWDVKCAGKRSHKLRSLWQLRPFHCPPNCGILRAPDAPLKISHC</sequence>
<dbReference type="EMBL" id="JAOPHQ010005689">
    <property type="protein sequence ID" value="KAK0134724.1"/>
    <property type="molecule type" value="Genomic_DNA"/>
</dbReference>
<dbReference type="Proteomes" id="UP001174136">
    <property type="component" value="Unassembled WGS sequence"/>
</dbReference>
<dbReference type="PANTHER" id="PTHR35617">
    <property type="entry name" value="PHAGE_INTEGRASE DOMAIN-CONTAINING PROTEIN"/>
    <property type="match status" value="1"/>
</dbReference>
<dbReference type="InterPro" id="IPR010998">
    <property type="entry name" value="Integrase_recombinase_N"/>
</dbReference>
<dbReference type="Gene3D" id="1.10.150.130">
    <property type="match status" value="1"/>
</dbReference>
<evidence type="ECO:0000313" key="2">
    <source>
        <dbReference type="EMBL" id="KAK0134724.1"/>
    </source>
</evidence>
<organism evidence="2 3">
    <name type="scientific">Merluccius polli</name>
    <name type="common">Benguela hake</name>
    <name type="synonym">Merluccius cadenati</name>
    <dbReference type="NCBI Taxonomy" id="89951"/>
    <lineage>
        <taxon>Eukaryota</taxon>
        <taxon>Metazoa</taxon>
        <taxon>Chordata</taxon>
        <taxon>Craniata</taxon>
        <taxon>Vertebrata</taxon>
        <taxon>Euteleostomi</taxon>
        <taxon>Actinopterygii</taxon>
        <taxon>Neopterygii</taxon>
        <taxon>Teleostei</taxon>
        <taxon>Neoteleostei</taxon>
        <taxon>Acanthomorphata</taxon>
        <taxon>Zeiogadaria</taxon>
        <taxon>Gadariae</taxon>
        <taxon>Gadiformes</taxon>
        <taxon>Gadoidei</taxon>
        <taxon>Merlucciidae</taxon>
        <taxon>Merluccius</taxon>
    </lineage>
</organism>
<dbReference type="GO" id="GO:0003677">
    <property type="term" value="F:DNA binding"/>
    <property type="evidence" value="ECO:0007669"/>
    <property type="project" value="UniProtKB-KW"/>
</dbReference>
<comment type="caution">
    <text evidence="2">The sequence shown here is derived from an EMBL/GenBank/DDBJ whole genome shotgun (WGS) entry which is preliminary data.</text>
</comment>
<dbReference type="PANTHER" id="PTHR35617:SF3">
    <property type="entry name" value="CORE-BINDING (CB) DOMAIN-CONTAINING PROTEIN"/>
    <property type="match status" value="1"/>
</dbReference>
<evidence type="ECO:0000256" key="1">
    <source>
        <dbReference type="ARBA" id="ARBA00023125"/>
    </source>
</evidence>
<reference evidence="2" key="1">
    <citation type="journal article" date="2023" name="Front. Mar. Sci.">
        <title>A new Merluccius polli reference genome to investigate the effects of global change in West African waters.</title>
        <authorList>
            <person name="Mateo J.L."/>
            <person name="Blanco-Fernandez C."/>
            <person name="Garcia-Vazquez E."/>
            <person name="Machado-Schiaffino G."/>
        </authorList>
    </citation>
    <scope>NUCLEOTIDE SEQUENCE</scope>
    <source>
        <strain evidence="2">C29</strain>
        <tissue evidence="2">Fin</tissue>
    </source>
</reference>